<comment type="subcellular location">
    <subcellularLocation>
        <location evidence="1">Cell membrane</location>
    </subcellularLocation>
    <subcellularLocation>
        <location evidence="2">Cytoplasm</location>
        <location evidence="2">Cytosol</location>
    </subcellularLocation>
</comment>
<keyword evidence="5" id="KW-0472">Membrane</keyword>
<dbReference type="Proteomes" id="UP000325081">
    <property type="component" value="Unassembled WGS sequence"/>
</dbReference>
<gene>
    <name evidence="7" type="ORF">STAS_21632</name>
</gene>
<protein>
    <submittedName>
        <fullName evidence="7">3-bisphosphoglycerate-independent phosphoglycerate mutase</fullName>
    </submittedName>
</protein>
<evidence type="ECO:0000256" key="3">
    <source>
        <dbReference type="ARBA" id="ARBA00022475"/>
    </source>
</evidence>
<dbReference type="GO" id="GO:0046854">
    <property type="term" value="P:phosphatidylinositol phosphate biosynthetic process"/>
    <property type="evidence" value="ECO:0007669"/>
    <property type="project" value="TreeGrafter"/>
</dbReference>
<evidence type="ECO:0000256" key="1">
    <source>
        <dbReference type="ARBA" id="ARBA00004236"/>
    </source>
</evidence>
<dbReference type="GO" id="GO:0005886">
    <property type="term" value="C:plasma membrane"/>
    <property type="evidence" value="ECO:0007669"/>
    <property type="project" value="UniProtKB-SubCell"/>
</dbReference>
<dbReference type="EMBL" id="BKCP01007070">
    <property type="protein sequence ID" value="GER44723.1"/>
    <property type="molecule type" value="Genomic_DNA"/>
</dbReference>
<evidence type="ECO:0000256" key="5">
    <source>
        <dbReference type="ARBA" id="ARBA00023136"/>
    </source>
</evidence>
<keyword evidence="8" id="KW-1185">Reference proteome</keyword>
<dbReference type="PANTHER" id="PTHR31220:SF1">
    <property type="entry name" value="GH21176P"/>
    <property type="match status" value="1"/>
</dbReference>
<proteinExistence type="inferred from homology"/>
<comment type="caution">
    <text evidence="7">The sequence shown here is derived from an EMBL/GenBank/DDBJ whole genome shotgun (WGS) entry which is preliminary data.</text>
</comment>
<comment type="similarity">
    <text evidence="6">Belongs to the Hyccin family.</text>
</comment>
<reference evidence="8" key="1">
    <citation type="journal article" date="2019" name="Curr. Biol.">
        <title>Genome Sequence of Striga asiatica Provides Insight into the Evolution of Plant Parasitism.</title>
        <authorList>
            <person name="Yoshida S."/>
            <person name="Kim S."/>
            <person name="Wafula E.K."/>
            <person name="Tanskanen J."/>
            <person name="Kim Y.M."/>
            <person name="Honaas L."/>
            <person name="Yang Z."/>
            <person name="Spallek T."/>
            <person name="Conn C.E."/>
            <person name="Ichihashi Y."/>
            <person name="Cheong K."/>
            <person name="Cui S."/>
            <person name="Der J.P."/>
            <person name="Gundlach H."/>
            <person name="Jiao Y."/>
            <person name="Hori C."/>
            <person name="Ishida J.K."/>
            <person name="Kasahara H."/>
            <person name="Kiba T."/>
            <person name="Kim M.S."/>
            <person name="Koo N."/>
            <person name="Laohavisit A."/>
            <person name="Lee Y.H."/>
            <person name="Lumba S."/>
            <person name="McCourt P."/>
            <person name="Mortimer J.C."/>
            <person name="Mutuku J.M."/>
            <person name="Nomura T."/>
            <person name="Sasaki-Sekimoto Y."/>
            <person name="Seto Y."/>
            <person name="Wang Y."/>
            <person name="Wakatake T."/>
            <person name="Sakakibara H."/>
            <person name="Demura T."/>
            <person name="Yamaguchi S."/>
            <person name="Yoneyama K."/>
            <person name="Manabe R.I."/>
            <person name="Nelson D.C."/>
            <person name="Schulman A.H."/>
            <person name="Timko M.P."/>
            <person name="dePamphilis C.W."/>
            <person name="Choi D."/>
            <person name="Shirasu K."/>
        </authorList>
    </citation>
    <scope>NUCLEOTIDE SEQUENCE [LARGE SCALE GENOMIC DNA]</scope>
    <source>
        <strain evidence="8">cv. UVA1</strain>
    </source>
</reference>
<evidence type="ECO:0000313" key="8">
    <source>
        <dbReference type="Proteomes" id="UP000325081"/>
    </source>
</evidence>
<name>A0A5A7QHC4_STRAF</name>
<dbReference type="GO" id="GO:0005829">
    <property type="term" value="C:cytosol"/>
    <property type="evidence" value="ECO:0007669"/>
    <property type="project" value="UniProtKB-SubCell"/>
</dbReference>
<organism evidence="7 8">
    <name type="scientific">Striga asiatica</name>
    <name type="common">Asiatic witchweed</name>
    <name type="synonym">Buchnera asiatica</name>
    <dbReference type="NCBI Taxonomy" id="4170"/>
    <lineage>
        <taxon>Eukaryota</taxon>
        <taxon>Viridiplantae</taxon>
        <taxon>Streptophyta</taxon>
        <taxon>Embryophyta</taxon>
        <taxon>Tracheophyta</taxon>
        <taxon>Spermatophyta</taxon>
        <taxon>Magnoliopsida</taxon>
        <taxon>eudicotyledons</taxon>
        <taxon>Gunneridae</taxon>
        <taxon>Pentapetalae</taxon>
        <taxon>asterids</taxon>
        <taxon>lamiids</taxon>
        <taxon>Lamiales</taxon>
        <taxon>Orobanchaceae</taxon>
        <taxon>Buchnereae</taxon>
        <taxon>Striga</taxon>
    </lineage>
</organism>
<accession>A0A5A7QHC4</accession>
<evidence type="ECO:0000313" key="7">
    <source>
        <dbReference type="EMBL" id="GER44723.1"/>
    </source>
</evidence>
<dbReference type="OrthoDB" id="18937at2759"/>
<evidence type="ECO:0000256" key="6">
    <source>
        <dbReference type="ARBA" id="ARBA00034482"/>
    </source>
</evidence>
<dbReference type="InterPro" id="IPR018619">
    <property type="entry name" value="Hyccin"/>
</dbReference>
<dbReference type="PANTHER" id="PTHR31220">
    <property type="entry name" value="HYCCIN RELATED"/>
    <property type="match status" value="1"/>
</dbReference>
<keyword evidence="4" id="KW-0963">Cytoplasm</keyword>
<dbReference type="GO" id="GO:0072659">
    <property type="term" value="P:protein localization to plasma membrane"/>
    <property type="evidence" value="ECO:0007669"/>
    <property type="project" value="TreeGrafter"/>
</dbReference>
<evidence type="ECO:0000256" key="2">
    <source>
        <dbReference type="ARBA" id="ARBA00004514"/>
    </source>
</evidence>
<evidence type="ECO:0000256" key="4">
    <source>
        <dbReference type="ARBA" id="ARBA00022490"/>
    </source>
</evidence>
<dbReference type="AlphaFoldDB" id="A0A5A7QHC4"/>
<keyword evidence="3" id="KW-1003">Cell membrane</keyword>
<sequence length="257" mass="28935">MFCSCEALESVKGKQESVLWDQCGNILYENEYTSVQNICGSVYVDNEMKYENSVDVKNLDEIKENNGTNPKGFDSLFGFTFWLKDAPIESVGGVCHHPDRRKPAVLLAVYSTETKARNGKPANLSRCRAGQNVTGVGMLRLGLIAIVPQNSTKILSVIENGDGFWNEILVEDVEIESVRERPVLRILGHCLLGLLNADEVEDATSMAIHRMYARASNDLVPQAILATRSFTPLLEPKRRHTRSSRRLARWQMRPIRR</sequence>